<comment type="similarity">
    <text evidence="2">Belongs to the GSP F family.</text>
</comment>
<keyword evidence="6 7" id="KW-0472">Membrane</keyword>
<evidence type="ECO:0000256" key="3">
    <source>
        <dbReference type="ARBA" id="ARBA00022475"/>
    </source>
</evidence>
<dbReference type="Pfam" id="PF00482">
    <property type="entry name" value="T2SSF"/>
    <property type="match status" value="2"/>
</dbReference>
<evidence type="ECO:0000256" key="1">
    <source>
        <dbReference type="ARBA" id="ARBA00004651"/>
    </source>
</evidence>
<reference evidence="9" key="1">
    <citation type="submission" date="2018-05" db="EMBL/GenBank/DDBJ databases">
        <authorList>
            <person name="Lanie J.A."/>
            <person name="Ng W.-L."/>
            <person name="Kazmierczak K.M."/>
            <person name="Andrzejewski T.M."/>
            <person name="Davidsen T.M."/>
            <person name="Wayne K.J."/>
            <person name="Tettelin H."/>
            <person name="Glass J.I."/>
            <person name="Rusch D."/>
            <person name="Podicherti R."/>
            <person name="Tsui H.-C.T."/>
            <person name="Winkler M.E."/>
        </authorList>
    </citation>
    <scope>NUCLEOTIDE SEQUENCE</scope>
</reference>
<protein>
    <recommendedName>
        <fullName evidence="8">Type II secretion system protein GspF domain-containing protein</fullName>
    </recommendedName>
</protein>
<dbReference type="Gene3D" id="1.20.81.30">
    <property type="entry name" value="Type II secretion system (T2SS), domain F"/>
    <property type="match status" value="2"/>
</dbReference>
<evidence type="ECO:0000313" key="9">
    <source>
        <dbReference type="EMBL" id="SVC57102.1"/>
    </source>
</evidence>
<dbReference type="InterPro" id="IPR018076">
    <property type="entry name" value="T2SS_GspF_dom"/>
</dbReference>
<keyword evidence="5 7" id="KW-1133">Transmembrane helix</keyword>
<gene>
    <name evidence="9" type="ORF">METZ01_LOCUS309956</name>
</gene>
<dbReference type="InterPro" id="IPR042094">
    <property type="entry name" value="T2SS_GspF_sf"/>
</dbReference>
<sequence length="296" mass="32657">NVKKGLLLSDALIKHPGIFSNLYVSLVRAGEVSGKLYETLDELSIYLETVNDTQRKVTSAMYYPIFIIGFLLAMLFVTFTWLLPRFSEVYDSLGSELPYYTIMLVNTGEWFNNNIFFIMAMSILVIVVLWFLALTDTGAMVKDQILLKLPIFGSIIEANIYSKFTKTFGILIGSGVQVLDTMKLLARVVDNRVFELATKEASKEIENGINISAALKSTGKFPPIMIQLLATGEETGEIDGLALKASEFYTKQVNASVDRLTSIIEPALVVLVGGVIAAIVVVTYLPIFHFGEAIGN</sequence>
<feature type="non-terminal residue" evidence="9">
    <location>
        <position position="1"/>
    </location>
</feature>
<comment type="subcellular location">
    <subcellularLocation>
        <location evidence="1">Cell membrane</location>
        <topology evidence="1">Multi-pass membrane protein</topology>
    </subcellularLocation>
</comment>
<feature type="domain" description="Type II secretion system protein GspF" evidence="8">
    <location>
        <begin position="2"/>
        <end position="84"/>
    </location>
</feature>
<dbReference type="PRINTS" id="PR00812">
    <property type="entry name" value="BCTERIALGSPF"/>
</dbReference>
<accession>A0A382NBH9</accession>
<dbReference type="PANTHER" id="PTHR30012:SF0">
    <property type="entry name" value="TYPE II SECRETION SYSTEM PROTEIN F-RELATED"/>
    <property type="match status" value="1"/>
</dbReference>
<evidence type="ECO:0000256" key="6">
    <source>
        <dbReference type="ARBA" id="ARBA00023136"/>
    </source>
</evidence>
<dbReference type="InterPro" id="IPR003004">
    <property type="entry name" value="GspF/PilC"/>
</dbReference>
<evidence type="ECO:0000256" key="2">
    <source>
        <dbReference type="ARBA" id="ARBA00005745"/>
    </source>
</evidence>
<dbReference type="PANTHER" id="PTHR30012">
    <property type="entry name" value="GENERAL SECRETION PATHWAY PROTEIN"/>
    <property type="match status" value="1"/>
</dbReference>
<name>A0A382NBH9_9ZZZZ</name>
<evidence type="ECO:0000259" key="8">
    <source>
        <dbReference type="Pfam" id="PF00482"/>
    </source>
</evidence>
<proteinExistence type="inferred from homology"/>
<dbReference type="GO" id="GO:0005886">
    <property type="term" value="C:plasma membrane"/>
    <property type="evidence" value="ECO:0007669"/>
    <property type="project" value="UniProtKB-SubCell"/>
</dbReference>
<evidence type="ECO:0000256" key="4">
    <source>
        <dbReference type="ARBA" id="ARBA00022692"/>
    </source>
</evidence>
<feature type="transmembrane region" description="Helical" evidence="7">
    <location>
        <begin position="267"/>
        <end position="287"/>
    </location>
</feature>
<dbReference type="EMBL" id="UINC01098520">
    <property type="protein sequence ID" value="SVC57102.1"/>
    <property type="molecule type" value="Genomic_DNA"/>
</dbReference>
<evidence type="ECO:0000256" key="5">
    <source>
        <dbReference type="ARBA" id="ARBA00022989"/>
    </source>
</evidence>
<dbReference type="AlphaFoldDB" id="A0A382NBH9"/>
<keyword evidence="4 7" id="KW-0812">Transmembrane</keyword>
<feature type="domain" description="Type II secretion system protein GspF" evidence="8">
    <location>
        <begin position="164"/>
        <end position="286"/>
    </location>
</feature>
<keyword evidence="3" id="KW-1003">Cell membrane</keyword>
<organism evidence="9">
    <name type="scientific">marine metagenome</name>
    <dbReference type="NCBI Taxonomy" id="408172"/>
    <lineage>
        <taxon>unclassified sequences</taxon>
        <taxon>metagenomes</taxon>
        <taxon>ecological metagenomes</taxon>
    </lineage>
</organism>
<feature type="transmembrane region" description="Helical" evidence="7">
    <location>
        <begin position="61"/>
        <end position="83"/>
    </location>
</feature>
<dbReference type="GO" id="GO:0015628">
    <property type="term" value="P:protein secretion by the type II secretion system"/>
    <property type="evidence" value="ECO:0007669"/>
    <property type="project" value="TreeGrafter"/>
</dbReference>
<feature type="transmembrane region" description="Helical" evidence="7">
    <location>
        <begin position="115"/>
        <end position="134"/>
    </location>
</feature>
<evidence type="ECO:0000256" key="7">
    <source>
        <dbReference type="SAM" id="Phobius"/>
    </source>
</evidence>